<dbReference type="AlphaFoldDB" id="A0A7T6AP63"/>
<dbReference type="SUPFAM" id="SSF101852">
    <property type="entry name" value="Bacterial fluorinating enzyme, C-terminal domain"/>
    <property type="match status" value="1"/>
</dbReference>
<dbReference type="SUPFAM" id="SSF102522">
    <property type="entry name" value="Bacterial fluorinating enzyme, N-terminal domain"/>
    <property type="match status" value="1"/>
</dbReference>
<dbReference type="Pfam" id="PF20257">
    <property type="entry name" value="SAM_HAT_C"/>
    <property type="match status" value="1"/>
</dbReference>
<evidence type="ECO:0000256" key="2">
    <source>
        <dbReference type="ARBA" id="ARBA00024035"/>
    </source>
</evidence>
<dbReference type="InterPro" id="IPR023228">
    <property type="entry name" value="SAM_OH_AdoTrfase_N_sf"/>
</dbReference>
<dbReference type="InterPro" id="IPR023227">
    <property type="entry name" value="SAM_OH_AdoTrfase_C_sf"/>
</dbReference>
<comment type="similarity">
    <text evidence="2">Belongs to the SAM hydrolase / SAM-dependent halogenase family.</text>
</comment>
<dbReference type="PANTHER" id="PTHR35092:SF1">
    <property type="entry name" value="CHLORINASE MJ1651"/>
    <property type="match status" value="1"/>
</dbReference>
<dbReference type="Gene3D" id="3.40.50.10790">
    <property type="entry name" value="S-adenosyl-l-methionine hydroxide adenosyltransferase, N-terminal"/>
    <property type="match status" value="1"/>
</dbReference>
<feature type="domain" description="S-adenosyl-l-methionine hydroxide adenosyltransferase C-terminal" evidence="4">
    <location>
        <begin position="178"/>
        <end position="262"/>
    </location>
</feature>
<dbReference type="PANTHER" id="PTHR35092">
    <property type="entry name" value="CHLORINASE MJ1651"/>
    <property type="match status" value="1"/>
</dbReference>
<dbReference type="InterPro" id="IPR046470">
    <property type="entry name" value="SAM_HAT_C"/>
</dbReference>
<organism evidence="5 6">
    <name type="scientific">Desulfobulbus oligotrophicus</name>
    <dbReference type="NCBI Taxonomy" id="1909699"/>
    <lineage>
        <taxon>Bacteria</taxon>
        <taxon>Pseudomonadati</taxon>
        <taxon>Thermodesulfobacteriota</taxon>
        <taxon>Desulfobulbia</taxon>
        <taxon>Desulfobulbales</taxon>
        <taxon>Desulfobulbaceae</taxon>
        <taxon>Desulfobulbus</taxon>
    </lineage>
</organism>
<dbReference type="InterPro" id="IPR046469">
    <property type="entry name" value="SAM_HAT_N"/>
</dbReference>
<sequence>MEKALVLITLTTDFGLQDPYVGQLKGALFKGYSAITVVDLTHAIPAWDVAAAARVIRSSYHYFPDGTIHLIVVDPGVGGQRALLVAAGDGHFFVAPDNGVLSMLVADNRIDTIHRVERPDFFRSSVSATFHGRDIMAPVAAVLAASTNLEQFGPAVEPGSIRTILVPESVRKDGCVSGQVQRIDHFGNIQTSIQAGDVVFEPSAFDFLQIGDHRISQFVRTYQDAAPGSLLVLINSSGHVEIAANQASAAERIGCIQGDPVTLHLLEAELPT</sequence>
<evidence type="ECO:0000313" key="5">
    <source>
        <dbReference type="EMBL" id="QQG64356.1"/>
    </source>
</evidence>
<dbReference type="EMBL" id="CP054140">
    <property type="protein sequence ID" value="QQG64356.1"/>
    <property type="molecule type" value="Genomic_DNA"/>
</dbReference>
<evidence type="ECO:0000313" key="6">
    <source>
        <dbReference type="Proteomes" id="UP000596092"/>
    </source>
</evidence>
<evidence type="ECO:0000259" key="4">
    <source>
        <dbReference type="Pfam" id="PF20257"/>
    </source>
</evidence>
<name>A0A7T6AP63_9BACT</name>
<dbReference type="Pfam" id="PF01887">
    <property type="entry name" value="SAM_HAT_N"/>
    <property type="match status" value="1"/>
</dbReference>
<dbReference type="KEGG" id="dog:HP555_00015"/>
<dbReference type="PIRSF" id="PIRSF006779">
    <property type="entry name" value="UCP006779"/>
    <property type="match status" value="1"/>
</dbReference>
<dbReference type="Proteomes" id="UP000596092">
    <property type="component" value="Chromosome"/>
</dbReference>
<keyword evidence="1" id="KW-0949">S-adenosyl-L-methionine</keyword>
<evidence type="ECO:0000259" key="3">
    <source>
        <dbReference type="Pfam" id="PF01887"/>
    </source>
</evidence>
<dbReference type="RefSeq" id="WP_199263190.1">
    <property type="nucleotide sequence ID" value="NZ_CP054140.1"/>
</dbReference>
<accession>A0A7T6AP63</accession>
<dbReference type="InterPro" id="IPR002747">
    <property type="entry name" value="SAM_OH_AdoTrfase"/>
</dbReference>
<reference evidence="5 6" key="1">
    <citation type="submission" date="2020-05" db="EMBL/GenBank/DDBJ databases">
        <title>Complete genome of Desulfobulbus oligotrophicus.</title>
        <authorList>
            <person name="Podar M."/>
        </authorList>
    </citation>
    <scope>NUCLEOTIDE SEQUENCE [LARGE SCALE GENOMIC DNA]</scope>
    <source>
        <strain evidence="5 6">Prop6</strain>
    </source>
</reference>
<gene>
    <name evidence="5" type="ORF">HP555_00015</name>
</gene>
<proteinExistence type="inferred from homology"/>
<protein>
    <submittedName>
        <fullName evidence="5">SAM-dependent chlorinase/fluorinase</fullName>
    </submittedName>
</protein>
<evidence type="ECO:0000256" key="1">
    <source>
        <dbReference type="ARBA" id="ARBA00022691"/>
    </source>
</evidence>
<feature type="domain" description="S-adenosyl-l-methionine hydroxide adenosyltransferase N-terminal" evidence="3">
    <location>
        <begin position="8"/>
        <end position="153"/>
    </location>
</feature>
<keyword evidence="6" id="KW-1185">Reference proteome</keyword>
<dbReference type="Gene3D" id="2.40.30.90">
    <property type="entry name" value="Bacterial fluorinating enzyme like"/>
    <property type="match status" value="1"/>
</dbReference>